<comment type="caution">
    <text evidence="2">The sequence shown here is derived from an EMBL/GenBank/DDBJ whole genome shotgun (WGS) entry which is preliminary data.</text>
</comment>
<dbReference type="EMBL" id="AUZY01002823">
    <property type="protein sequence ID" value="EQD71333.1"/>
    <property type="molecule type" value="Genomic_DNA"/>
</dbReference>
<organism evidence="2">
    <name type="scientific">mine drainage metagenome</name>
    <dbReference type="NCBI Taxonomy" id="410659"/>
    <lineage>
        <taxon>unclassified sequences</taxon>
        <taxon>metagenomes</taxon>
        <taxon>ecological metagenomes</taxon>
    </lineage>
</organism>
<feature type="transmembrane region" description="Helical" evidence="1">
    <location>
        <begin position="88"/>
        <end position="108"/>
    </location>
</feature>
<reference evidence="2" key="1">
    <citation type="submission" date="2013-08" db="EMBL/GenBank/DDBJ databases">
        <authorList>
            <person name="Mendez C."/>
            <person name="Richter M."/>
            <person name="Ferrer M."/>
            <person name="Sanchez J."/>
        </authorList>
    </citation>
    <scope>NUCLEOTIDE SEQUENCE</scope>
</reference>
<keyword evidence="1" id="KW-1133">Transmembrane helix</keyword>
<evidence type="ECO:0000313" key="2">
    <source>
        <dbReference type="EMBL" id="EQD71333.1"/>
    </source>
</evidence>
<proteinExistence type="predicted"/>
<protein>
    <recommendedName>
        <fullName evidence="3">Integral membrane protein</fullName>
    </recommendedName>
</protein>
<gene>
    <name evidence="2" type="ORF">B1B_04518</name>
</gene>
<reference evidence="2" key="2">
    <citation type="journal article" date="2014" name="ISME J.">
        <title>Microbial stratification in low pH oxic and suboxic macroscopic growths along an acid mine drainage.</title>
        <authorList>
            <person name="Mendez-Garcia C."/>
            <person name="Mesa V."/>
            <person name="Sprenger R.R."/>
            <person name="Richter M."/>
            <person name="Diez M.S."/>
            <person name="Solano J."/>
            <person name="Bargiela R."/>
            <person name="Golyshina O.V."/>
            <person name="Manteca A."/>
            <person name="Ramos J.L."/>
            <person name="Gallego J.R."/>
            <person name="Llorente I."/>
            <person name="Martins Dos Santos V.A."/>
            <person name="Jensen O.N."/>
            <person name="Pelaez A.I."/>
            <person name="Sanchez J."/>
            <person name="Ferrer M."/>
        </authorList>
    </citation>
    <scope>NUCLEOTIDE SEQUENCE</scope>
</reference>
<accession>T1BRZ0</accession>
<evidence type="ECO:0008006" key="3">
    <source>
        <dbReference type="Google" id="ProtNLM"/>
    </source>
</evidence>
<keyword evidence="1" id="KW-0812">Transmembrane</keyword>
<feature type="transmembrane region" description="Helical" evidence="1">
    <location>
        <begin position="36"/>
        <end position="54"/>
    </location>
</feature>
<feature type="transmembrane region" description="Helical" evidence="1">
    <location>
        <begin position="12"/>
        <end position="30"/>
    </location>
</feature>
<evidence type="ECO:0000256" key="1">
    <source>
        <dbReference type="SAM" id="Phobius"/>
    </source>
</evidence>
<dbReference type="AlphaFoldDB" id="T1BRZ0"/>
<keyword evidence="1" id="KW-0472">Membrane</keyword>
<feature type="transmembrane region" description="Helical" evidence="1">
    <location>
        <begin position="61"/>
        <end position="82"/>
    </location>
</feature>
<name>T1BRZ0_9ZZZZ</name>
<sequence>MKINKRDLEVASASVIGTAAYVHYLQLFILRSTAPTLIAGVVFGTIYLAISIGLAKSIRIFYLLGIILPFAGAILAMVRLHLYGFEVFSVINIGFDVFVVPACGYLFVKHRRDTVGR</sequence>